<reference evidence="2" key="1">
    <citation type="submission" date="2019-06" db="EMBL/GenBank/DDBJ databases">
        <authorList>
            <person name="Zheng W."/>
        </authorList>
    </citation>
    <scope>NUCLEOTIDE SEQUENCE</scope>
    <source>
        <strain evidence="2">QDHG01</strain>
    </source>
</reference>
<accession>A0A8J8P3Q1</accession>
<dbReference type="OrthoDB" id="10690117at2759"/>
<proteinExistence type="predicted"/>
<evidence type="ECO:0000313" key="2">
    <source>
        <dbReference type="EMBL" id="TNV86708.1"/>
    </source>
</evidence>
<gene>
    <name evidence="2" type="ORF">FGO68_gene5474</name>
</gene>
<name>A0A8J8P3Q1_HALGN</name>
<sequence>MSMNSGSTTITVNTDHPQISSTSKGISKTVTKRRSRLLEEHTVAQGNSGLISQIEDESRAHAASNSVLKISRVKRIGDPNALSESAQIQEIGNHQVLQSAEKSLSALKAQRTLRTSLRLKAQVDGQQHTSAGKKVLKMTSQIATQEKIRTSIAQSNEQSQDKQNKFSTPLRKGGQLSTKADVQSLQTASPSLKLRKEQSFGASSQPQQQQLSAFLKKHPSVGVPRTTDHPQSSTPQQQNLIGFGGLGTSSGISLRGGDYAAPQLHPLNVMIKDFQSRRVAANLLDEKRVSASEFLDAFTTQLKEYEAKVALQGSEDGENSCQIRRESCRSGNDEECKIGNIIQQESFGDHMQNVRLTLENFPFTSPSSVFANNHANTYKDTSLQGDYRSLMRESYHQISMQGQSPSNELSLKLKQINDENPYETFEFNPNSLQCFYPKQVQKQVLQKKKGSLVQSYLASAALAAGIADVSNVQTTTTPNPLNTIYLQQGSPLKSGQTTPPTAPEGFEEKKFHRSLEKMRALTECQEQFAKIVTTNVHKRSKSIKKLERQVSDSLRSRKIYLEEANFDILDILTQCAQSVNPAQQAQQLTLQSSTGSVANTGLTSGLRVNNFQLSNSSPIVKKGNLHHSPISHQVGFGIGITPLIVGKPSKQTIIEKHSNAQNQKLSETNGPIKAFETPLRKGSAMKQQRDEQFRAEKQPEFKSPDSPKGLRQPVHEQPYSPHSNQVSTREESSRQTNRSSLSPQCIPKLQLKKSQSVHVSPSPIKLSSQSAKKKSPKKPVVAGKGGSKNGDSSDDENQEEHKHLSHSTSVKIVIPYNYNQIGNSLRSSSQAPGGGQTDGTAVQVLQEEQMQNKSIVIDCDMVGMLQPNEELTIDRDYRKLSRHDNFMLVTKQQEIDDDSSSYTFGEQQQPVMVRAQSLAYNGLAYMNQGIPQPHPRDQDGIINDYLGINTFAQSEPSYGRYPHPAEMHDEIMHSHREDFQEFEKPHSPNYQQYYQVLQSPMQQQQQPISSPMGGTSSQLSPHHSIVMLNSCCVPQEQQQQTIPAMSYYDYQNEDQALIHPLEGDQGCQSDQVPELIVCDGGPNCIYNQHYQAHHEQYEESHQMQHYQPDLNGLIIVGTHIGLPEIMHQDMQIARYPGPSDIQYSQYAQSDSGSILEEGGSYQHPLYPEHNRLMHYGHVAPDHLSSQQQCVECEHRREEAGFECEHDQMIHNHPHSDESYIAHSQILDGDTTPIKGAFLLTPSAAQMRKKGNHDLMEF</sequence>
<dbReference type="AlphaFoldDB" id="A0A8J8P3Q1"/>
<feature type="compositionally biased region" description="Basic and acidic residues" evidence="1">
    <location>
        <begin position="687"/>
        <end position="705"/>
    </location>
</feature>
<protein>
    <submittedName>
        <fullName evidence="2">Uncharacterized protein</fullName>
    </submittedName>
</protein>
<feature type="compositionally biased region" description="Polar residues" evidence="1">
    <location>
        <begin position="1"/>
        <end position="29"/>
    </location>
</feature>
<feature type="region of interest" description="Disordered" evidence="1">
    <location>
        <begin position="152"/>
        <end position="187"/>
    </location>
</feature>
<feature type="compositionally biased region" description="Polar residues" evidence="1">
    <location>
        <begin position="659"/>
        <end position="669"/>
    </location>
</feature>
<feature type="compositionally biased region" description="Polar residues" evidence="1">
    <location>
        <begin position="752"/>
        <end position="769"/>
    </location>
</feature>
<evidence type="ECO:0000256" key="1">
    <source>
        <dbReference type="SAM" id="MobiDB-lite"/>
    </source>
</evidence>
<feature type="region of interest" description="Disordered" evidence="1">
    <location>
        <begin position="659"/>
        <end position="808"/>
    </location>
</feature>
<evidence type="ECO:0000313" key="3">
    <source>
        <dbReference type="Proteomes" id="UP000785679"/>
    </source>
</evidence>
<feature type="region of interest" description="Disordered" evidence="1">
    <location>
        <begin position="220"/>
        <end position="245"/>
    </location>
</feature>
<feature type="compositionally biased region" description="Polar residues" evidence="1">
    <location>
        <begin position="175"/>
        <end position="187"/>
    </location>
</feature>
<comment type="caution">
    <text evidence="2">The sequence shown here is derived from an EMBL/GenBank/DDBJ whole genome shotgun (WGS) entry which is preliminary data.</text>
</comment>
<feature type="compositionally biased region" description="Polar residues" evidence="1">
    <location>
        <begin position="229"/>
        <end position="240"/>
    </location>
</feature>
<dbReference type="EMBL" id="RRYP01000882">
    <property type="protein sequence ID" value="TNV86708.1"/>
    <property type="molecule type" value="Genomic_DNA"/>
</dbReference>
<feature type="region of interest" description="Disordered" evidence="1">
    <location>
        <begin position="1"/>
        <end position="33"/>
    </location>
</feature>
<keyword evidence="3" id="KW-1185">Reference proteome</keyword>
<dbReference type="Proteomes" id="UP000785679">
    <property type="component" value="Unassembled WGS sequence"/>
</dbReference>
<feature type="compositionally biased region" description="Polar residues" evidence="1">
    <location>
        <begin position="734"/>
        <end position="743"/>
    </location>
</feature>
<organism evidence="2 3">
    <name type="scientific">Halteria grandinella</name>
    <dbReference type="NCBI Taxonomy" id="5974"/>
    <lineage>
        <taxon>Eukaryota</taxon>
        <taxon>Sar</taxon>
        <taxon>Alveolata</taxon>
        <taxon>Ciliophora</taxon>
        <taxon>Intramacronucleata</taxon>
        <taxon>Spirotrichea</taxon>
        <taxon>Stichotrichia</taxon>
        <taxon>Sporadotrichida</taxon>
        <taxon>Halteriidae</taxon>
        <taxon>Halteria</taxon>
    </lineage>
</organism>